<organism evidence="2 3">
    <name type="scientific">Hermanssonia centrifuga</name>
    <dbReference type="NCBI Taxonomy" id="98765"/>
    <lineage>
        <taxon>Eukaryota</taxon>
        <taxon>Fungi</taxon>
        <taxon>Dikarya</taxon>
        <taxon>Basidiomycota</taxon>
        <taxon>Agaricomycotina</taxon>
        <taxon>Agaricomycetes</taxon>
        <taxon>Polyporales</taxon>
        <taxon>Meruliaceae</taxon>
        <taxon>Hermanssonia</taxon>
    </lineage>
</organism>
<comment type="caution">
    <text evidence="2">The sequence shown here is derived from an EMBL/GenBank/DDBJ whole genome shotgun (WGS) entry which is preliminary data.</text>
</comment>
<keyword evidence="3" id="KW-1185">Reference proteome</keyword>
<sequence length="69" mass="7638">MSEESTSPERVAPVRPVIGVSPMDVSRDKPSRMAQTEAPEPKLKDNDVHGGRILNFGSNIFMNKTIRQS</sequence>
<protein>
    <submittedName>
        <fullName evidence="2">Uncharacterized protein</fullName>
    </submittedName>
</protein>
<evidence type="ECO:0000313" key="2">
    <source>
        <dbReference type="EMBL" id="PSR71599.1"/>
    </source>
</evidence>
<dbReference type="Proteomes" id="UP000186601">
    <property type="component" value="Unassembled WGS sequence"/>
</dbReference>
<feature type="compositionally biased region" description="Basic and acidic residues" evidence="1">
    <location>
        <begin position="39"/>
        <end position="49"/>
    </location>
</feature>
<name>A0A2R6NGZ3_9APHY</name>
<evidence type="ECO:0000256" key="1">
    <source>
        <dbReference type="SAM" id="MobiDB-lite"/>
    </source>
</evidence>
<proteinExistence type="predicted"/>
<accession>A0A2R6NGZ3</accession>
<dbReference type="EMBL" id="MLYV02001260">
    <property type="protein sequence ID" value="PSR71599.1"/>
    <property type="molecule type" value="Genomic_DNA"/>
</dbReference>
<gene>
    <name evidence="2" type="ORF">PHLCEN_2v12529</name>
</gene>
<evidence type="ECO:0000313" key="3">
    <source>
        <dbReference type="Proteomes" id="UP000186601"/>
    </source>
</evidence>
<dbReference type="AlphaFoldDB" id="A0A2R6NGZ3"/>
<reference evidence="2 3" key="1">
    <citation type="submission" date="2018-02" db="EMBL/GenBank/DDBJ databases">
        <title>Genome sequence of the basidiomycete white-rot fungus Phlebia centrifuga.</title>
        <authorList>
            <person name="Granchi Z."/>
            <person name="Peng M."/>
            <person name="de Vries R.P."/>
            <person name="Hilden K."/>
            <person name="Makela M.R."/>
            <person name="Grigoriev I."/>
            <person name="Riley R."/>
        </authorList>
    </citation>
    <scope>NUCLEOTIDE SEQUENCE [LARGE SCALE GENOMIC DNA]</scope>
    <source>
        <strain evidence="2 3">FBCC195</strain>
    </source>
</reference>
<feature type="region of interest" description="Disordered" evidence="1">
    <location>
        <begin position="1"/>
        <end position="49"/>
    </location>
</feature>